<dbReference type="InParanoid" id="A0A0C3CYQ9"/>
<dbReference type="EMBL" id="KN832888">
    <property type="protein sequence ID" value="KIM94812.1"/>
    <property type="molecule type" value="Genomic_DNA"/>
</dbReference>
<keyword evidence="1" id="KW-0472">Membrane</keyword>
<name>A0A0C3CYQ9_OIDMZ</name>
<organism evidence="2 3">
    <name type="scientific">Oidiodendron maius (strain Zn)</name>
    <dbReference type="NCBI Taxonomy" id="913774"/>
    <lineage>
        <taxon>Eukaryota</taxon>
        <taxon>Fungi</taxon>
        <taxon>Dikarya</taxon>
        <taxon>Ascomycota</taxon>
        <taxon>Pezizomycotina</taxon>
        <taxon>Leotiomycetes</taxon>
        <taxon>Leotiomycetes incertae sedis</taxon>
        <taxon>Myxotrichaceae</taxon>
        <taxon>Oidiodendron</taxon>
    </lineage>
</organism>
<dbReference type="Proteomes" id="UP000054321">
    <property type="component" value="Unassembled WGS sequence"/>
</dbReference>
<proteinExistence type="predicted"/>
<keyword evidence="3" id="KW-1185">Reference proteome</keyword>
<gene>
    <name evidence="2" type="ORF">OIDMADRAFT_134686</name>
</gene>
<dbReference type="HOGENOM" id="CLU_3038005_0_0_1"/>
<feature type="non-terminal residue" evidence="2">
    <location>
        <position position="1"/>
    </location>
</feature>
<reference evidence="3" key="2">
    <citation type="submission" date="2015-01" db="EMBL/GenBank/DDBJ databases">
        <title>Evolutionary Origins and Diversification of the Mycorrhizal Mutualists.</title>
        <authorList>
            <consortium name="DOE Joint Genome Institute"/>
            <consortium name="Mycorrhizal Genomics Consortium"/>
            <person name="Kohler A."/>
            <person name="Kuo A."/>
            <person name="Nagy L.G."/>
            <person name="Floudas D."/>
            <person name="Copeland A."/>
            <person name="Barry K.W."/>
            <person name="Cichocki N."/>
            <person name="Veneault-Fourrey C."/>
            <person name="LaButti K."/>
            <person name="Lindquist E.A."/>
            <person name="Lipzen A."/>
            <person name="Lundell T."/>
            <person name="Morin E."/>
            <person name="Murat C."/>
            <person name="Riley R."/>
            <person name="Ohm R."/>
            <person name="Sun H."/>
            <person name="Tunlid A."/>
            <person name="Henrissat B."/>
            <person name="Grigoriev I.V."/>
            <person name="Hibbett D.S."/>
            <person name="Martin F."/>
        </authorList>
    </citation>
    <scope>NUCLEOTIDE SEQUENCE [LARGE SCALE GENOMIC DNA]</scope>
    <source>
        <strain evidence="3">Zn</strain>
    </source>
</reference>
<feature type="transmembrane region" description="Helical" evidence="1">
    <location>
        <begin position="24"/>
        <end position="40"/>
    </location>
</feature>
<keyword evidence="1" id="KW-1133">Transmembrane helix</keyword>
<dbReference type="AlphaFoldDB" id="A0A0C3CYQ9"/>
<reference evidence="2 3" key="1">
    <citation type="submission" date="2014-04" db="EMBL/GenBank/DDBJ databases">
        <authorList>
            <consortium name="DOE Joint Genome Institute"/>
            <person name="Kuo A."/>
            <person name="Martino E."/>
            <person name="Perotto S."/>
            <person name="Kohler A."/>
            <person name="Nagy L.G."/>
            <person name="Floudas D."/>
            <person name="Copeland A."/>
            <person name="Barry K.W."/>
            <person name="Cichocki N."/>
            <person name="Veneault-Fourrey C."/>
            <person name="LaButti K."/>
            <person name="Lindquist E.A."/>
            <person name="Lipzen A."/>
            <person name="Lundell T."/>
            <person name="Morin E."/>
            <person name="Murat C."/>
            <person name="Sun H."/>
            <person name="Tunlid A."/>
            <person name="Henrissat B."/>
            <person name="Grigoriev I.V."/>
            <person name="Hibbett D.S."/>
            <person name="Martin F."/>
            <person name="Nordberg H.P."/>
            <person name="Cantor M.N."/>
            <person name="Hua S.X."/>
        </authorList>
    </citation>
    <scope>NUCLEOTIDE SEQUENCE [LARGE SCALE GENOMIC DNA]</scope>
    <source>
        <strain evidence="2 3">Zn</strain>
    </source>
</reference>
<sequence>FSLFKNTIIKYRIIDIDIYNFNKTRFIIGIILTVIVVISLERSSRVKVKQPSNRK</sequence>
<evidence type="ECO:0000256" key="1">
    <source>
        <dbReference type="SAM" id="Phobius"/>
    </source>
</evidence>
<protein>
    <recommendedName>
        <fullName evidence="4">CDR ABC transporter domain-containing protein</fullName>
    </recommendedName>
</protein>
<evidence type="ECO:0000313" key="2">
    <source>
        <dbReference type="EMBL" id="KIM94812.1"/>
    </source>
</evidence>
<evidence type="ECO:0008006" key="4">
    <source>
        <dbReference type="Google" id="ProtNLM"/>
    </source>
</evidence>
<keyword evidence="1" id="KW-0812">Transmembrane</keyword>
<accession>A0A0C3CYQ9</accession>
<evidence type="ECO:0000313" key="3">
    <source>
        <dbReference type="Proteomes" id="UP000054321"/>
    </source>
</evidence>